<name>A0A3B0RA98_9ZZZZ</name>
<dbReference type="Gene3D" id="1.25.40.10">
    <property type="entry name" value="Tetratricopeptide repeat domain"/>
    <property type="match status" value="1"/>
</dbReference>
<proteinExistence type="predicted"/>
<dbReference type="InterPro" id="IPR019734">
    <property type="entry name" value="TPR_rpt"/>
</dbReference>
<protein>
    <submittedName>
        <fullName evidence="2">Uncharacterized protein</fullName>
    </submittedName>
</protein>
<dbReference type="Pfam" id="PF14559">
    <property type="entry name" value="TPR_19"/>
    <property type="match status" value="1"/>
</dbReference>
<dbReference type="EMBL" id="UOEE01000086">
    <property type="protein sequence ID" value="VAV89222.1"/>
    <property type="molecule type" value="Genomic_DNA"/>
</dbReference>
<dbReference type="SMART" id="SM00028">
    <property type="entry name" value="TPR"/>
    <property type="match status" value="2"/>
</dbReference>
<dbReference type="SUPFAM" id="SSF48452">
    <property type="entry name" value="TPR-like"/>
    <property type="match status" value="1"/>
</dbReference>
<evidence type="ECO:0000313" key="2">
    <source>
        <dbReference type="EMBL" id="VAV89222.1"/>
    </source>
</evidence>
<reference evidence="2" key="1">
    <citation type="submission" date="2018-06" db="EMBL/GenBank/DDBJ databases">
        <authorList>
            <person name="Zhirakovskaya E."/>
        </authorList>
    </citation>
    <scope>NUCLEOTIDE SEQUENCE</scope>
</reference>
<feature type="region of interest" description="Disordered" evidence="1">
    <location>
        <begin position="142"/>
        <end position="228"/>
    </location>
</feature>
<dbReference type="AlphaFoldDB" id="A0A3B0RA98"/>
<dbReference type="InterPro" id="IPR011990">
    <property type="entry name" value="TPR-like_helical_dom_sf"/>
</dbReference>
<organism evidence="2">
    <name type="scientific">hydrothermal vent metagenome</name>
    <dbReference type="NCBI Taxonomy" id="652676"/>
    <lineage>
        <taxon>unclassified sequences</taxon>
        <taxon>metagenomes</taxon>
        <taxon>ecological metagenomes</taxon>
    </lineage>
</organism>
<feature type="compositionally biased region" description="Basic and acidic residues" evidence="1">
    <location>
        <begin position="178"/>
        <end position="196"/>
    </location>
</feature>
<gene>
    <name evidence="2" type="ORF">MNBD_ALPHA06-410</name>
</gene>
<evidence type="ECO:0000256" key="1">
    <source>
        <dbReference type="SAM" id="MobiDB-lite"/>
    </source>
</evidence>
<dbReference type="PROSITE" id="PS50005">
    <property type="entry name" value="TPR"/>
    <property type="match status" value="2"/>
</dbReference>
<accession>A0A3B0RA98</accession>
<feature type="compositionally biased region" description="Pro residues" evidence="1">
    <location>
        <begin position="152"/>
        <end position="162"/>
    </location>
</feature>
<sequence length="344" mass="36741">MQIKTFFVILTALFLANAGVARAELRDMSFSAQAETARILFMFDQQPDAVKAFITEQGMDVDILGLAGEAAQFSASSSTLLEQVRQIPAPGGVRLRLAMSDSPMEVSAEVFENSVLVTAIFARPVDSASDVLTFVSKPEPETKPAIIVQSPAKPPTPAPSQPKKPEAKPKHHAAVSKPEPKPKPKHKAAPEHHAVSDADAALEADKYSPSGHDGKPAPKRVPLSKPVVGKGMIRQASLRAAGKLSEAQCKASEEAVSEDPWALDNLAQFGACLAREGKTKNAREVFERLLTFDPETVAAYVGLGAIAQDAGETEQARQYYEQALSLGGTDAQAAHARNMLRALE</sequence>